<dbReference type="AlphaFoldDB" id="A0A3S3U0Z7"/>
<evidence type="ECO:0000259" key="2">
    <source>
        <dbReference type="Pfam" id="PF07786"/>
    </source>
</evidence>
<dbReference type="Proteomes" id="UP000287687">
    <property type="component" value="Unassembled WGS sequence"/>
</dbReference>
<dbReference type="EMBL" id="SBIP01000002">
    <property type="protein sequence ID" value="RWX79370.1"/>
    <property type="molecule type" value="Genomic_DNA"/>
</dbReference>
<proteinExistence type="predicted"/>
<reference evidence="3 4" key="1">
    <citation type="submission" date="2019-01" db="EMBL/GenBank/DDBJ databases">
        <title>The draft genome of Rhizobium sp. 24NR.</title>
        <authorList>
            <person name="Liu L."/>
            <person name="Liang L."/>
            <person name="Shi S."/>
            <person name="Xu L."/>
            <person name="Wang X."/>
            <person name="Li L."/>
            <person name="Zhang X."/>
        </authorList>
    </citation>
    <scope>NUCLEOTIDE SEQUENCE [LARGE SCALE GENOMIC DNA]</scope>
    <source>
        <strain evidence="3 4">24NR</strain>
    </source>
</reference>
<keyword evidence="1" id="KW-0812">Transmembrane</keyword>
<feature type="transmembrane region" description="Helical" evidence="1">
    <location>
        <begin position="205"/>
        <end position="225"/>
    </location>
</feature>
<feature type="transmembrane region" description="Helical" evidence="1">
    <location>
        <begin position="84"/>
        <end position="104"/>
    </location>
</feature>
<evidence type="ECO:0000313" key="4">
    <source>
        <dbReference type="Proteomes" id="UP000287687"/>
    </source>
</evidence>
<name>A0A3S3U0Z7_9HYPH</name>
<evidence type="ECO:0000256" key="1">
    <source>
        <dbReference type="SAM" id="Phobius"/>
    </source>
</evidence>
<keyword evidence="1" id="KW-1133">Transmembrane helix</keyword>
<accession>A0A3S3U0Z7</accession>
<dbReference type="InterPro" id="IPR012429">
    <property type="entry name" value="HGSNAT_cat"/>
</dbReference>
<comment type="caution">
    <text evidence="3">The sequence shown here is derived from an EMBL/GenBank/DDBJ whole genome shotgun (WGS) entry which is preliminary data.</text>
</comment>
<dbReference type="OrthoDB" id="9807591at2"/>
<feature type="transmembrane region" description="Helical" evidence="1">
    <location>
        <begin position="59"/>
        <end position="78"/>
    </location>
</feature>
<gene>
    <name evidence="3" type="ORF">EPK99_06790</name>
</gene>
<organism evidence="3 4">
    <name type="scientific">Neorhizobium lilium</name>
    <dbReference type="NCBI Taxonomy" id="2503024"/>
    <lineage>
        <taxon>Bacteria</taxon>
        <taxon>Pseudomonadati</taxon>
        <taxon>Pseudomonadota</taxon>
        <taxon>Alphaproteobacteria</taxon>
        <taxon>Hyphomicrobiales</taxon>
        <taxon>Rhizobiaceae</taxon>
        <taxon>Rhizobium/Agrobacterium group</taxon>
        <taxon>Neorhizobium</taxon>
    </lineage>
</organism>
<feature type="transmembrane region" description="Helical" evidence="1">
    <location>
        <begin position="109"/>
        <end position="129"/>
    </location>
</feature>
<feature type="transmembrane region" description="Helical" evidence="1">
    <location>
        <begin position="28"/>
        <end position="47"/>
    </location>
</feature>
<keyword evidence="1" id="KW-0472">Membrane</keyword>
<keyword evidence="4" id="KW-1185">Reference proteome</keyword>
<sequence length="301" mass="32869">MASYHFTWDLEFFGYLDPGTATHGFFRIYARSIASTFLFLAGVSLVLAHTPAIRWRSFWNRFAVVAGAALAISIATFFAFPTEWIYFGILHNIAVSSLIGLAFLRPPAIVTSLAVLVVVAAMVADYSLAPDILETPLFDTRVLSWIGFADVPPRSNDYVPLFPWIAALLAGIALTRLASKRGWLTRLAGVQTEPNLLSKAGRHSLVIYLLHQPILIGLVYLFSLVHPAPPPDPRVGYVMSCQTSCQNTGGEEAICQRFCGCTADKLIAQQLMTPLQTGAIQAQDDRIQAIAEECSIGAQLP</sequence>
<feature type="domain" description="Heparan-alpha-glucosaminide N-acetyltransferase catalytic" evidence="2">
    <location>
        <begin position="1"/>
        <end position="213"/>
    </location>
</feature>
<dbReference type="Pfam" id="PF07786">
    <property type="entry name" value="HGSNAT_cat"/>
    <property type="match status" value="1"/>
</dbReference>
<evidence type="ECO:0000313" key="3">
    <source>
        <dbReference type="EMBL" id="RWX79370.1"/>
    </source>
</evidence>
<feature type="transmembrane region" description="Helical" evidence="1">
    <location>
        <begin position="161"/>
        <end position="178"/>
    </location>
</feature>
<protein>
    <submittedName>
        <fullName evidence="3">DUF1624 domain-containing protein</fullName>
    </submittedName>
</protein>